<reference evidence="1 2" key="1">
    <citation type="submission" date="2020-09" db="EMBL/GenBank/DDBJ databases">
        <title>De no assembly of potato wild relative species, Solanum commersonii.</title>
        <authorList>
            <person name="Cho K."/>
        </authorList>
    </citation>
    <scope>NUCLEOTIDE SEQUENCE [LARGE SCALE GENOMIC DNA]</scope>
    <source>
        <strain evidence="1">LZ3.2</strain>
        <tissue evidence="1">Leaf</tissue>
    </source>
</reference>
<dbReference type="AlphaFoldDB" id="A0A9J6B127"/>
<sequence>VYHHLQRNKKFRSLIEVYNFFVYGDVRETKWILNQSKETLSLIKYYVVGTCTESCKEVYIKNRRDVHYLFEHDIVSNIGKKKLRKSQ</sequence>
<keyword evidence="2" id="KW-1185">Reference proteome</keyword>
<protein>
    <submittedName>
        <fullName evidence="1">Uncharacterized protein</fullName>
    </submittedName>
</protein>
<proteinExistence type="predicted"/>
<gene>
    <name evidence="1" type="ORF">H5410_001788</name>
</gene>
<feature type="non-terminal residue" evidence="1">
    <location>
        <position position="1"/>
    </location>
</feature>
<evidence type="ECO:0000313" key="1">
    <source>
        <dbReference type="EMBL" id="KAG5630071.1"/>
    </source>
</evidence>
<dbReference type="EMBL" id="JACXVP010000001">
    <property type="protein sequence ID" value="KAG5630071.1"/>
    <property type="molecule type" value="Genomic_DNA"/>
</dbReference>
<evidence type="ECO:0000313" key="2">
    <source>
        <dbReference type="Proteomes" id="UP000824120"/>
    </source>
</evidence>
<comment type="caution">
    <text evidence="1">The sequence shown here is derived from an EMBL/GenBank/DDBJ whole genome shotgun (WGS) entry which is preliminary data.</text>
</comment>
<organism evidence="1 2">
    <name type="scientific">Solanum commersonii</name>
    <name type="common">Commerson's wild potato</name>
    <name type="synonym">Commerson's nightshade</name>
    <dbReference type="NCBI Taxonomy" id="4109"/>
    <lineage>
        <taxon>Eukaryota</taxon>
        <taxon>Viridiplantae</taxon>
        <taxon>Streptophyta</taxon>
        <taxon>Embryophyta</taxon>
        <taxon>Tracheophyta</taxon>
        <taxon>Spermatophyta</taxon>
        <taxon>Magnoliopsida</taxon>
        <taxon>eudicotyledons</taxon>
        <taxon>Gunneridae</taxon>
        <taxon>Pentapetalae</taxon>
        <taxon>asterids</taxon>
        <taxon>lamiids</taxon>
        <taxon>Solanales</taxon>
        <taxon>Solanaceae</taxon>
        <taxon>Solanoideae</taxon>
        <taxon>Solaneae</taxon>
        <taxon>Solanum</taxon>
    </lineage>
</organism>
<dbReference type="Proteomes" id="UP000824120">
    <property type="component" value="Chromosome 1"/>
</dbReference>
<accession>A0A9J6B127</accession>
<name>A0A9J6B127_SOLCO</name>